<reference evidence="15 16" key="1">
    <citation type="journal article" date="2015" name="Mol. Plant Microbe Interact.">
        <title>Genome, transcriptome, and functional analyses of Penicillium expansum provide new insights into secondary metabolism and pathogenicity.</title>
        <authorList>
            <person name="Ballester A.R."/>
            <person name="Marcet-Houben M."/>
            <person name="Levin E."/>
            <person name="Sela N."/>
            <person name="Selma-Lazaro C."/>
            <person name="Carmona L."/>
            <person name="Wisniewski M."/>
            <person name="Droby S."/>
            <person name="Gonzalez-Candelas L."/>
            <person name="Gabaldon T."/>
        </authorList>
    </citation>
    <scope>NUCLEOTIDE SEQUENCE [LARGE SCALE GENOMIC DNA]</scope>
    <source>
        <strain evidence="15 16">MD-8</strain>
    </source>
</reference>
<dbReference type="EMBL" id="JQFZ01000074">
    <property type="protein sequence ID" value="KGO60384.1"/>
    <property type="molecule type" value="Genomic_DNA"/>
</dbReference>
<dbReference type="Pfam" id="PF24877">
    <property type="entry name" value="ILV_EDD_C"/>
    <property type="match status" value="1"/>
</dbReference>
<feature type="domain" description="Dihydroxy-acid/6-phosphogluconate dehydratase N-terminal" evidence="10">
    <location>
        <begin position="622"/>
        <end position="935"/>
    </location>
</feature>
<dbReference type="VEuPathDB" id="FungiDB:PEXP_004960"/>
<dbReference type="PROSITE" id="PS50082">
    <property type="entry name" value="WD_REPEATS_2"/>
    <property type="match status" value="2"/>
</dbReference>
<dbReference type="InterPro" id="IPR036396">
    <property type="entry name" value="Cyt_P450_sf"/>
</dbReference>
<keyword evidence="4" id="KW-0677">Repeat</keyword>
<organism evidence="15 16">
    <name type="scientific">Penicillium expansum</name>
    <name type="common">Blue mold rot fungus</name>
    <dbReference type="NCBI Taxonomy" id="27334"/>
    <lineage>
        <taxon>Eukaryota</taxon>
        <taxon>Fungi</taxon>
        <taxon>Dikarya</taxon>
        <taxon>Ascomycota</taxon>
        <taxon>Pezizomycotina</taxon>
        <taxon>Eurotiomycetes</taxon>
        <taxon>Eurotiomycetidae</taxon>
        <taxon>Eurotiales</taxon>
        <taxon>Aspergillaceae</taxon>
        <taxon>Penicillium</taxon>
    </lineage>
</organism>
<sequence>MERYETLSLVQAIREKYFGVNWSTVFAIVVFVCITTRIISGLQSRRERDPSKPQTVRLAPYWFPWIGHGPAFLWNHVTFFTRTRKSMNEPVFGIYIRGVKHNVVASPSMMKTALSVKSATTHSQVLDQALHNVFGDRGLIRHLDMDRHQGVSDKAPTILNEEAFVAEASSAITRLVQREMPNLVSFCRSIVDQYPWERGISGVELPDEGDQTVCEANLFALVSNFIGHVTSTFLMGEAFVENFPNLSEDLGRLDDCFVTLFLGTPRWAPHPAASAGHAASDRLCHIFSVFHRAFTAWDDGIDPGIELRDLDDVSELFKDRMRTFRKLELSPGASAAGHLSLYYDLIEHTTKITFWTITHLYAEPSLLDQVRKEIAPYVVASRPTREETGFPFDEPPRLSLDIEKVLTSCPLFKACYYETVRLHSAGISFNNLASDVTLSESAEEAAYGLTEPRTYKIAKGEDIIVPHGAYYHDARYFSNPEQYDPLRFLVTDPATGKQRADSNILAPFADGLYGSTNNGFTERAILTFTAGIVVLWDIEPTNSKFLSVPGHKTSWGAFRPTKELRVKMKLRNPNRDYDLTTPIISTTGLRQGLTSYGDAHFSLFLRKVFIKALGYSEDALSRPIVGIINTFSGFNPCHANVPQLIEAAKRGVQLNGGLAIEFPTISVAESFSHPTSMFLRNLMSMDTEEMIRAQPLDACIMIGGCDKTVPAQLMGGISANKPILPLITGPMMPGSHRGQRIGACTDCRNNWAAFRAGEIDVEEISAINEELAPTMGTCGVMGTASTMACVTAALGMMPLRGATAPAVSSARLRIAEETGANAVLIAKSKRKPQEILTKESFWNAITVLQAIGGSTNAVVHLLAIANRHPELQGVITLDTIEEIGRKTPLLIDLKPSGDNYMNDFHNAGGMMALLHVLRPLLHLSALTITGQTLGEVLDASQSKRLSFAQQIIRPMSDPLFPASSLAVLRGNLAPDGAVLKASASKYRHLLSHTGPAVVFENSADLAQRIDDPNLVVTKDSVLVLKNIGPVGNPGMPEAGLIPIPKKLAEAGVKDMLRLSDGRMSGTAGGTIILHISPEAALPESPFGVVETGDLIICDIETRKLHLEVSEAVLQTRIEKRRQSLVSFAMSFDPLRPRGRPAHTPGTTILAYTPDGRRIITGGSNSAIRIYTVGEDGEPKTIDEGVDAHFGIGATNRSFIMGAEDGTVWKYDIISGKMQNLLVRCALPVRDIAVTRDGEWVAVASDELTVKIVKVDDMTQVKYLREQSKGTKHVTFDPSGRYATVSGTDGILYIYSMHEEEPELVRKLDGVIRRLEPDAEATSRAVWHPDGTAFASAEATRDISIYSTSEWKKEKTFTGGHTGDITALSWAPNGSLLASAAADGYIVLWEAKTQKILQRYDFGNVMNLSWHPTKNSLSFTTSDGELFIYDNFVPKDHESLLQKPLQAAPILPGPLGEISNNVGRTTLAERSKEAIQRAARRGTPDSLDDILGGDDQMMDFVEDDDGAGYADEELNLYGKRPNDHLDDLGGTSNKRLYSGFEKPKAHPPLQPGSTPWAGSRRYLCLNLTGAVWTVDQETHHTVTVEFYDREAHRDFHFTDPYMYDKACLNDNGTLFANNPSDGSPATIFYRPHETWTARADWRTELPEGEQIRALALSDSYIVVVTSKDYVRVYTLFGTPFKVYRQKSQAVTCAAWRNYIMSIGNGPIGIDGHATLRYTVENVKRDEICQNEDTVALPEGASLQSVFFSDNGDPCIYDSTGVLLVLQHWRTPGQARWVPLLDTKQMARLAGGRKEETYWPVAVAQDKFHCIILKGGDKNPYFPRPLLSEFDFQIPVASAPPKDSSESEDTTAEGARFEESFVRGNVLLSLFRDLLSSTNATASQRSDLARRELDLDKNLLQMLAIECREGEERGMKALELVALMTDRNGKMLEAAAKVAQRYGRGVLEDKIRDLAERRVMGMGDDDELA</sequence>
<dbReference type="InterPro" id="IPR057646">
    <property type="entry name" value="WD40_WDHD1_1st"/>
</dbReference>
<feature type="domain" description="WDHD1/CFT4 second beta-propeller" evidence="11">
    <location>
        <begin position="1547"/>
        <end position="1834"/>
    </location>
</feature>
<proteinExistence type="inferred from homology"/>
<dbReference type="SUPFAM" id="SSF52016">
    <property type="entry name" value="LeuD/IlvD-like"/>
    <property type="match status" value="1"/>
</dbReference>
<keyword evidence="9" id="KW-1133">Transmembrane helix</keyword>
<dbReference type="Pfam" id="PF24817">
    <property type="entry name" value="WD40_WDHD1_1st"/>
    <property type="match status" value="1"/>
</dbReference>
<dbReference type="OrthoDB" id="427368at2759"/>
<dbReference type="SMART" id="SM00320">
    <property type="entry name" value="WD40"/>
    <property type="match status" value="6"/>
</dbReference>
<evidence type="ECO:0000259" key="12">
    <source>
        <dbReference type="Pfam" id="PF20946"/>
    </source>
</evidence>
<dbReference type="PANTHER" id="PTHR43183:SF1">
    <property type="entry name" value="HYPOTHETICAL DIHYDROXY-ACID DEHYDRATASE (EUROFUNG)-RELATED"/>
    <property type="match status" value="1"/>
</dbReference>
<dbReference type="PROSITE" id="PS50294">
    <property type="entry name" value="WD_REPEATS_REGION"/>
    <property type="match status" value="1"/>
</dbReference>
<dbReference type="InterPro" id="IPR037237">
    <property type="entry name" value="IlvD/EDD_N"/>
</dbReference>
<evidence type="ECO:0000259" key="13">
    <source>
        <dbReference type="Pfam" id="PF24817"/>
    </source>
</evidence>
<dbReference type="InterPro" id="IPR015943">
    <property type="entry name" value="WD40/YVTN_repeat-like_dom_sf"/>
</dbReference>
<evidence type="ECO:0000256" key="7">
    <source>
        <dbReference type="ARBA" id="ARBA00023239"/>
    </source>
</evidence>
<evidence type="ECO:0000256" key="1">
    <source>
        <dbReference type="ARBA" id="ARBA00006486"/>
    </source>
</evidence>
<evidence type="ECO:0000256" key="5">
    <source>
        <dbReference type="ARBA" id="ARBA00023004"/>
    </source>
</evidence>
<feature type="transmembrane region" description="Helical" evidence="9">
    <location>
        <begin position="20"/>
        <end position="40"/>
    </location>
</feature>
<dbReference type="InterPro" id="IPR001128">
    <property type="entry name" value="Cyt_P450"/>
</dbReference>
<dbReference type="RefSeq" id="XP_016601450.1">
    <property type="nucleotide sequence ID" value="XM_016740648.1"/>
</dbReference>
<accession>A0A0A2KEG4</accession>
<dbReference type="SUPFAM" id="SSF143975">
    <property type="entry name" value="IlvD/EDD N-terminal domain-like"/>
    <property type="match status" value="1"/>
</dbReference>
<feature type="domain" description="Dihydroxy-acid/6-phosphogluconate dehydratase C-terminal" evidence="14">
    <location>
        <begin position="950"/>
        <end position="1122"/>
    </location>
</feature>
<dbReference type="PROSITE" id="PS00678">
    <property type="entry name" value="WD_REPEATS_1"/>
    <property type="match status" value="1"/>
</dbReference>
<keyword evidence="5" id="KW-0408">Iron</keyword>
<dbReference type="InterPro" id="IPR000581">
    <property type="entry name" value="ILV_EDD_N"/>
</dbReference>
<evidence type="ECO:0000313" key="15">
    <source>
        <dbReference type="EMBL" id="KGO60384.1"/>
    </source>
</evidence>
<feature type="domain" description="WDHD1/CFT4 helical bundle" evidence="12">
    <location>
        <begin position="1854"/>
        <end position="1958"/>
    </location>
</feature>
<dbReference type="PROSITE" id="PS00886">
    <property type="entry name" value="ILVD_EDD_1"/>
    <property type="match status" value="1"/>
</dbReference>
<dbReference type="GO" id="GO:0043386">
    <property type="term" value="P:mycotoxin biosynthetic process"/>
    <property type="evidence" value="ECO:0007669"/>
    <property type="project" value="UniProtKB-ARBA"/>
</dbReference>
<evidence type="ECO:0000256" key="8">
    <source>
        <dbReference type="PROSITE-ProRule" id="PRU00221"/>
    </source>
</evidence>
<dbReference type="GO" id="GO:0016705">
    <property type="term" value="F:oxidoreductase activity, acting on paired donors, with incorporation or reduction of molecular oxygen"/>
    <property type="evidence" value="ECO:0007669"/>
    <property type="project" value="InterPro"/>
</dbReference>
<dbReference type="InterPro" id="IPR036322">
    <property type="entry name" value="WD40_repeat_dom_sf"/>
</dbReference>
<dbReference type="Gene3D" id="3.50.30.80">
    <property type="entry name" value="IlvD/EDD C-terminal domain-like"/>
    <property type="match status" value="1"/>
</dbReference>
<dbReference type="InterPro" id="IPR042096">
    <property type="entry name" value="Dihydro-acid_dehy_C"/>
</dbReference>
<dbReference type="Pfam" id="PF20946">
    <property type="entry name" value="Ctf4_C"/>
    <property type="match status" value="1"/>
</dbReference>
<keyword evidence="7" id="KW-0456">Lyase</keyword>
<dbReference type="Gene3D" id="2.130.10.10">
    <property type="entry name" value="YVTN repeat-like/Quinoprotein amine dehydrogenase"/>
    <property type="match status" value="2"/>
</dbReference>
<dbReference type="InterPro" id="IPR048591">
    <property type="entry name" value="WDHD1/CFT4_hel"/>
</dbReference>
<comment type="caution">
    <text evidence="15">The sequence shown here is derived from an EMBL/GenBank/DDBJ whole genome shotgun (WGS) entry which is preliminary data.</text>
</comment>
<dbReference type="InterPro" id="IPR056740">
    <property type="entry name" value="ILV_EDD_C"/>
</dbReference>
<dbReference type="GO" id="GO:0004497">
    <property type="term" value="F:monooxygenase activity"/>
    <property type="evidence" value="ECO:0007669"/>
    <property type="project" value="InterPro"/>
</dbReference>
<evidence type="ECO:0000256" key="4">
    <source>
        <dbReference type="ARBA" id="ARBA00022737"/>
    </source>
</evidence>
<feature type="domain" description="WDHD1 first WD40" evidence="13">
    <location>
        <begin position="1139"/>
        <end position="1425"/>
    </location>
</feature>
<evidence type="ECO:0000259" key="11">
    <source>
        <dbReference type="Pfam" id="PF12341"/>
    </source>
</evidence>
<dbReference type="HOGENOM" id="CLU_001870_0_0_1"/>
<dbReference type="Proteomes" id="UP000030143">
    <property type="component" value="Unassembled WGS sequence"/>
</dbReference>
<dbReference type="InterPro" id="IPR019775">
    <property type="entry name" value="WD40_repeat_CS"/>
</dbReference>
<dbReference type="PANTHER" id="PTHR43183">
    <property type="entry name" value="HYPOTHETICAL DIHYDROXYACID DEHYDRATASE (EUROFUNG)-RELATED"/>
    <property type="match status" value="1"/>
</dbReference>
<dbReference type="InterPro" id="IPR020558">
    <property type="entry name" value="DiOHA_6PGluconate_deHydtase_CS"/>
</dbReference>
<evidence type="ECO:0000256" key="2">
    <source>
        <dbReference type="ARBA" id="ARBA00022574"/>
    </source>
</evidence>
<dbReference type="SUPFAM" id="SSF48264">
    <property type="entry name" value="Cytochrome P450"/>
    <property type="match status" value="1"/>
</dbReference>
<evidence type="ECO:0000259" key="14">
    <source>
        <dbReference type="Pfam" id="PF24877"/>
    </source>
</evidence>
<comment type="similarity">
    <text evidence="1">Belongs to the IlvD/Edd family.</text>
</comment>
<dbReference type="InterPro" id="IPR001680">
    <property type="entry name" value="WD40_rpt"/>
</dbReference>
<dbReference type="InterPro" id="IPR052352">
    <property type="entry name" value="Sugar_Degrad_Dehydratases"/>
</dbReference>
<dbReference type="GO" id="GO:0051536">
    <property type="term" value="F:iron-sulfur cluster binding"/>
    <property type="evidence" value="ECO:0007669"/>
    <property type="project" value="UniProtKB-KW"/>
</dbReference>
<dbReference type="GO" id="GO:0016836">
    <property type="term" value="F:hydro-lyase activity"/>
    <property type="evidence" value="ECO:0007669"/>
    <property type="project" value="UniProtKB-ARBA"/>
</dbReference>
<protein>
    <submittedName>
        <fullName evidence="15">Dihydroxy-acid/6-phosphogluconate dehydratase</fullName>
    </submittedName>
</protein>
<evidence type="ECO:0000256" key="6">
    <source>
        <dbReference type="ARBA" id="ARBA00023014"/>
    </source>
</evidence>
<dbReference type="Pfam" id="PF00920">
    <property type="entry name" value="ILVD_EDD_N"/>
    <property type="match status" value="1"/>
</dbReference>
<dbReference type="Pfam" id="PF00067">
    <property type="entry name" value="p450"/>
    <property type="match status" value="1"/>
</dbReference>
<evidence type="ECO:0000313" key="16">
    <source>
        <dbReference type="Proteomes" id="UP000030143"/>
    </source>
</evidence>
<keyword evidence="3" id="KW-0479">Metal-binding</keyword>
<dbReference type="GeneID" id="27676067"/>
<dbReference type="GO" id="GO:0020037">
    <property type="term" value="F:heme binding"/>
    <property type="evidence" value="ECO:0007669"/>
    <property type="project" value="InterPro"/>
</dbReference>
<keyword evidence="16" id="KW-1185">Reference proteome</keyword>
<feature type="repeat" description="WD" evidence="8">
    <location>
        <begin position="1139"/>
        <end position="1180"/>
    </location>
</feature>
<dbReference type="InterPro" id="IPR022100">
    <property type="entry name" value="WDHD1/CFT4_beta-prop_2nd"/>
</dbReference>
<dbReference type="NCBIfam" id="NF004784">
    <property type="entry name" value="PRK06131.1"/>
    <property type="match status" value="1"/>
</dbReference>
<dbReference type="GO" id="GO:0005506">
    <property type="term" value="F:iron ion binding"/>
    <property type="evidence" value="ECO:0007669"/>
    <property type="project" value="InterPro"/>
</dbReference>
<name>A0A0A2KEG4_PENEN</name>
<keyword evidence="9" id="KW-0812">Transmembrane</keyword>
<dbReference type="PhylomeDB" id="A0A0A2KEG4"/>
<evidence type="ECO:0000256" key="3">
    <source>
        <dbReference type="ARBA" id="ARBA00022723"/>
    </source>
</evidence>
<dbReference type="STRING" id="27334.A0A0A2KEG4"/>
<feature type="repeat" description="WD" evidence="8">
    <location>
        <begin position="1357"/>
        <end position="1398"/>
    </location>
</feature>
<gene>
    <name evidence="15" type="ORF">PEX2_033730</name>
</gene>
<keyword evidence="6" id="KW-0411">Iron-sulfur</keyword>
<dbReference type="SUPFAM" id="SSF50978">
    <property type="entry name" value="WD40 repeat-like"/>
    <property type="match status" value="1"/>
</dbReference>
<keyword evidence="9" id="KW-0472">Membrane</keyword>
<evidence type="ECO:0000259" key="10">
    <source>
        <dbReference type="Pfam" id="PF00920"/>
    </source>
</evidence>
<evidence type="ECO:0000256" key="9">
    <source>
        <dbReference type="SAM" id="Phobius"/>
    </source>
</evidence>
<dbReference type="Gene3D" id="1.10.630.10">
    <property type="entry name" value="Cytochrome P450"/>
    <property type="match status" value="1"/>
</dbReference>
<keyword evidence="2 8" id="KW-0853">WD repeat</keyword>
<dbReference type="Pfam" id="PF12341">
    <property type="entry name" value="Mcl1_mid"/>
    <property type="match status" value="1"/>
</dbReference>